<accession>A0A1B7HX10</accession>
<keyword evidence="1" id="KW-0812">Transmembrane</keyword>
<organism evidence="2 3">
    <name type="scientific">Buttiauxella gaviniae ATCC 51604</name>
    <dbReference type="NCBI Taxonomy" id="1354253"/>
    <lineage>
        <taxon>Bacteria</taxon>
        <taxon>Pseudomonadati</taxon>
        <taxon>Pseudomonadota</taxon>
        <taxon>Gammaproteobacteria</taxon>
        <taxon>Enterobacterales</taxon>
        <taxon>Enterobacteriaceae</taxon>
        <taxon>Buttiauxella</taxon>
    </lineage>
</organism>
<reference evidence="2 3" key="1">
    <citation type="submission" date="2016-04" db="EMBL/GenBank/DDBJ databases">
        <title>ATOL: Assembling a taxonomically balanced genome-scale reconstruction of the evolutionary history of the Enterobacteriaceae.</title>
        <authorList>
            <person name="Plunkett G.III."/>
            <person name="Neeno-Eckwall E.C."/>
            <person name="Glasner J.D."/>
            <person name="Perna N.T."/>
        </authorList>
    </citation>
    <scope>NUCLEOTIDE SEQUENCE [LARGE SCALE GENOMIC DNA]</scope>
    <source>
        <strain evidence="2 3">ATCC 51604</strain>
    </source>
</reference>
<dbReference type="PATRIC" id="fig|1354253.4.peg.2801"/>
<proteinExistence type="predicted"/>
<dbReference type="AlphaFoldDB" id="A0A1B7HX10"/>
<sequence>MIMLYKLMNMRGFLFWGYLISILMSSLILIWVYFQPLNYIIWLFVPLIVPILFSICIIITRNKEQRDLIKSLNDSTLFSISAITTALAIIKTIDLTPVDAFDLLMKNRVGYILICGHTILYTIKATIAMCESYENWIKISKEK</sequence>
<keyword evidence="1" id="KW-1133">Transmembrane helix</keyword>
<evidence type="ECO:0000256" key="1">
    <source>
        <dbReference type="SAM" id="Phobius"/>
    </source>
</evidence>
<dbReference type="RefSeq" id="WP_245163509.1">
    <property type="nucleotide sequence ID" value="NZ_LXEP01000026.1"/>
</dbReference>
<keyword evidence="1" id="KW-0472">Membrane</keyword>
<feature type="transmembrane region" description="Helical" evidence="1">
    <location>
        <begin position="72"/>
        <end position="90"/>
    </location>
</feature>
<feature type="transmembrane region" description="Helical" evidence="1">
    <location>
        <begin position="110"/>
        <end position="130"/>
    </location>
</feature>
<evidence type="ECO:0000313" key="3">
    <source>
        <dbReference type="Proteomes" id="UP000078504"/>
    </source>
</evidence>
<evidence type="ECO:0000313" key="2">
    <source>
        <dbReference type="EMBL" id="OAT20223.1"/>
    </source>
</evidence>
<protein>
    <submittedName>
        <fullName evidence="2">Uncharacterized protein</fullName>
    </submittedName>
</protein>
<name>A0A1B7HX10_9ENTR</name>
<feature type="transmembrane region" description="Helical" evidence="1">
    <location>
        <begin position="40"/>
        <end position="60"/>
    </location>
</feature>
<comment type="caution">
    <text evidence="2">The sequence shown here is derived from an EMBL/GenBank/DDBJ whole genome shotgun (WGS) entry which is preliminary data.</text>
</comment>
<dbReference type="Proteomes" id="UP000078504">
    <property type="component" value="Unassembled WGS sequence"/>
</dbReference>
<dbReference type="EMBL" id="LXEP01000026">
    <property type="protein sequence ID" value="OAT20223.1"/>
    <property type="molecule type" value="Genomic_DNA"/>
</dbReference>
<gene>
    <name evidence="2" type="ORF">M977_02754</name>
</gene>
<feature type="transmembrane region" description="Helical" evidence="1">
    <location>
        <begin position="12"/>
        <end position="34"/>
    </location>
</feature>